<evidence type="ECO:0000256" key="1">
    <source>
        <dbReference type="SAM" id="Phobius"/>
    </source>
</evidence>
<reference evidence="2" key="1">
    <citation type="journal article" date="2022" name="Microbiol. Resour. Announc.">
        <title>Genome Sequence of Cupriavidus campinensis Strain G5, a Member of a Bacterial Consortium Capable of Polyethylene Degradation.</title>
        <authorList>
            <person name="Schneider B."/>
            <person name="Pfeiffer F."/>
            <person name="Dyall-Smith M."/>
            <person name="Kunte H.J."/>
        </authorList>
    </citation>
    <scope>NUCLEOTIDE SEQUENCE</scope>
    <source>
        <strain evidence="2">G5</strain>
    </source>
</reference>
<reference evidence="2" key="2">
    <citation type="submission" date="2022-05" db="EMBL/GenBank/DDBJ databases">
        <authorList>
            <person name="Kunte H.-J."/>
        </authorList>
    </citation>
    <scope>NUCLEOTIDE SEQUENCE</scope>
    <source>
        <strain evidence="2">G5</strain>
    </source>
</reference>
<keyword evidence="1" id="KW-0472">Membrane</keyword>
<keyword evidence="1" id="KW-1133">Transmembrane helix</keyword>
<dbReference type="KEGG" id="ccam:M5D45_27325"/>
<feature type="transmembrane region" description="Helical" evidence="1">
    <location>
        <begin position="36"/>
        <end position="61"/>
    </location>
</feature>
<keyword evidence="1" id="KW-0812">Transmembrane</keyword>
<evidence type="ECO:0000313" key="3">
    <source>
        <dbReference type="Proteomes" id="UP001056132"/>
    </source>
</evidence>
<accession>A0AAE9I4Y6</accession>
<dbReference type="AlphaFoldDB" id="A0AAE9I4Y6"/>
<dbReference type="Proteomes" id="UP001056132">
    <property type="component" value="Chromosome 2"/>
</dbReference>
<feature type="transmembrane region" description="Helical" evidence="1">
    <location>
        <begin position="5"/>
        <end position="24"/>
    </location>
</feature>
<feature type="transmembrane region" description="Helical" evidence="1">
    <location>
        <begin position="73"/>
        <end position="92"/>
    </location>
</feature>
<dbReference type="RefSeq" id="WP_211943493.1">
    <property type="nucleotide sequence ID" value="NZ_CAJPVH010000025.1"/>
</dbReference>
<sequence length="129" mass="14097">MQGIAVLFALDGMIYCIALMLTPFKRNDLYVGPAAAYFAIAAFFGLLLILAGLVVLVIAFLRRHVYRWRMVGMLLAGMLFLVMSYAVSVFWIRDQLKQKNPGSNAGVASTTGVFGAGTFKIQTPNRPGC</sequence>
<name>A0AAE9I4Y6_9BURK</name>
<organism evidence="2 3">
    <name type="scientific">Cupriavidus campinensis</name>
    <dbReference type="NCBI Taxonomy" id="151783"/>
    <lineage>
        <taxon>Bacteria</taxon>
        <taxon>Pseudomonadati</taxon>
        <taxon>Pseudomonadota</taxon>
        <taxon>Betaproteobacteria</taxon>
        <taxon>Burkholderiales</taxon>
        <taxon>Burkholderiaceae</taxon>
        <taxon>Cupriavidus</taxon>
    </lineage>
</organism>
<gene>
    <name evidence="2" type="ORF">M5D45_27325</name>
</gene>
<protein>
    <submittedName>
        <fullName evidence="2">Uncharacterized protein</fullName>
    </submittedName>
</protein>
<evidence type="ECO:0000313" key="2">
    <source>
        <dbReference type="EMBL" id="URF06788.1"/>
    </source>
</evidence>
<dbReference type="EMBL" id="CP097331">
    <property type="protein sequence ID" value="URF06788.1"/>
    <property type="molecule type" value="Genomic_DNA"/>
</dbReference>
<proteinExistence type="predicted"/>